<dbReference type="Proteomes" id="UP001432180">
    <property type="component" value="Chromosome"/>
</dbReference>
<gene>
    <name evidence="2" type="ORF">Thiowin_02620</name>
</gene>
<proteinExistence type="predicted"/>
<reference evidence="2 3" key="1">
    <citation type="journal article" date="2023" name="Microorganisms">
        <title>Thiorhodovibrio frisius and Trv. litoralis spp. nov., Two Novel Members from a Clade of Fastidious Purple Sulfur Bacteria That Exhibit Unique Red-Shifted Light-Harvesting Capabilities.</title>
        <authorList>
            <person name="Methner A."/>
            <person name="Kuzyk S.B."/>
            <person name="Petersen J."/>
            <person name="Bauer S."/>
            <person name="Brinkmann H."/>
            <person name="Sichau K."/>
            <person name="Wanner G."/>
            <person name="Wolf J."/>
            <person name="Neumann-Schaal M."/>
            <person name="Henke P."/>
            <person name="Tank M."/>
            <person name="Sproer C."/>
            <person name="Bunk B."/>
            <person name="Overmann J."/>
        </authorList>
    </citation>
    <scope>NUCLEOTIDE SEQUENCE [LARGE SCALE GENOMIC DNA]</scope>
    <source>
        <strain evidence="2 3">DSM 6702</strain>
    </source>
</reference>
<evidence type="ECO:0000256" key="1">
    <source>
        <dbReference type="SAM" id="MobiDB-lite"/>
    </source>
</evidence>
<name>A0ABZ0SAM1_9GAMM</name>
<sequence>MPEAPQASLTNPELELFSIASERDFLVLYPARADALELRWRLAVPGKRAAEAAFAPQASTASPGVLLRRFGGSGADEFGQGGLLPVASVHAGRMGLIGLRPDAWYQAELGLGTPDGGWLMLARSNRLALPAMASACLPPTASAVLFALASGPAEGKDQPRDHEINHPPLVARHQGFDGGVSDDAGTAAPMAGSGPVRSIRDQSAMALWGELRIGGRAAPGSLLDLGGHAYRVGPGGGFAFDLEITDPELIQSLLRLLPALPAVPRDGG</sequence>
<evidence type="ECO:0000313" key="3">
    <source>
        <dbReference type="Proteomes" id="UP001432180"/>
    </source>
</evidence>
<protein>
    <submittedName>
        <fullName evidence="2">Uncharacterized protein</fullName>
    </submittedName>
</protein>
<keyword evidence="3" id="KW-1185">Reference proteome</keyword>
<organism evidence="2 3">
    <name type="scientific">Thiorhodovibrio winogradskyi</name>
    <dbReference type="NCBI Taxonomy" id="77007"/>
    <lineage>
        <taxon>Bacteria</taxon>
        <taxon>Pseudomonadati</taxon>
        <taxon>Pseudomonadota</taxon>
        <taxon>Gammaproteobacteria</taxon>
        <taxon>Chromatiales</taxon>
        <taxon>Chromatiaceae</taxon>
        <taxon>Thiorhodovibrio</taxon>
    </lineage>
</organism>
<evidence type="ECO:0000313" key="2">
    <source>
        <dbReference type="EMBL" id="WPL17595.1"/>
    </source>
</evidence>
<feature type="region of interest" description="Disordered" evidence="1">
    <location>
        <begin position="153"/>
        <end position="195"/>
    </location>
</feature>
<accession>A0ABZ0SAM1</accession>
<dbReference type="EMBL" id="CP121472">
    <property type="protein sequence ID" value="WPL17595.1"/>
    <property type="molecule type" value="Genomic_DNA"/>
</dbReference>
<feature type="compositionally biased region" description="Basic and acidic residues" evidence="1">
    <location>
        <begin position="154"/>
        <end position="165"/>
    </location>
</feature>